<dbReference type="SMART" id="SM00342">
    <property type="entry name" value="HTH_ARAC"/>
    <property type="match status" value="1"/>
</dbReference>
<gene>
    <name evidence="4" type="ORF">BXY82_1989</name>
</gene>
<reference evidence="4 5" key="1">
    <citation type="submission" date="2019-03" db="EMBL/GenBank/DDBJ databases">
        <title>Genomic Encyclopedia of Archaeal and Bacterial Type Strains, Phase II (KMG-II): from individual species to whole genera.</title>
        <authorList>
            <person name="Goeker M."/>
        </authorList>
    </citation>
    <scope>NUCLEOTIDE SEQUENCE [LARGE SCALE GENOMIC DNA]</scope>
    <source>
        <strain evidence="4 5">DSM 28135</strain>
    </source>
</reference>
<dbReference type="GO" id="GO:0003700">
    <property type="term" value="F:DNA-binding transcription factor activity"/>
    <property type="evidence" value="ECO:0007669"/>
    <property type="project" value="InterPro"/>
</dbReference>
<proteinExistence type="predicted"/>
<evidence type="ECO:0000256" key="1">
    <source>
        <dbReference type="ARBA" id="ARBA00023015"/>
    </source>
</evidence>
<evidence type="ECO:0000313" key="5">
    <source>
        <dbReference type="Proteomes" id="UP000294689"/>
    </source>
</evidence>
<organism evidence="4 5">
    <name type="scientific">Gelidibacter sediminis</name>
    <dbReference type="NCBI Taxonomy" id="1608710"/>
    <lineage>
        <taxon>Bacteria</taxon>
        <taxon>Pseudomonadati</taxon>
        <taxon>Bacteroidota</taxon>
        <taxon>Flavobacteriia</taxon>
        <taxon>Flavobacteriales</taxon>
        <taxon>Flavobacteriaceae</taxon>
        <taxon>Gelidibacter</taxon>
    </lineage>
</organism>
<keyword evidence="4" id="KW-0238">DNA-binding</keyword>
<accession>A0A4R7Q0H0</accession>
<dbReference type="GO" id="GO:0043565">
    <property type="term" value="F:sequence-specific DNA binding"/>
    <property type="evidence" value="ECO:0007669"/>
    <property type="project" value="InterPro"/>
</dbReference>
<comment type="caution">
    <text evidence="4">The sequence shown here is derived from an EMBL/GenBank/DDBJ whole genome shotgun (WGS) entry which is preliminary data.</text>
</comment>
<feature type="domain" description="HTH araC/xylS-type" evidence="3">
    <location>
        <begin position="203"/>
        <end position="301"/>
    </location>
</feature>
<dbReference type="OrthoDB" id="799767at2"/>
<evidence type="ECO:0000256" key="2">
    <source>
        <dbReference type="ARBA" id="ARBA00023163"/>
    </source>
</evidence>
<name>A0A4R7Q0H0_9FLAO</name>
<dbReference type="InterPro" id="IPR009057">
    <property type="entry name" value="Homeodomain-like_sf"/>
</dbReference>
<dbReference type="Proteomes" id="UP000294689">
    <property type="component" value="Unassembled WGS sequence"/>
</dbReference>
<evidence type="ECO:0000313" key="4">
    <source>
        <dbReference type="EMBL" id="TDU39951.1"/>
    </source>
</evidence>
<dbReference type="PROSITE" id="PS01124">
    <property type="entry name" value="HTH_ARAC_FAMILY_2"/>
    <property type="match status" value="1"/>
</dbReference>
<dbReference type="EMBL" id="SOBW01000008">
    <property type="protein sequence ID" value="TDU39951.1"/>
    <property type="molecule type" value="Genomic_DNA"/>
</dbReference>
<dbReference type="Gene3D" id="1.10.10.60">
    <property type="entry name" value="Homeodomain-like"/>
    <property type="match status" value="2"/>
</dbReference>
<dbReference type="SUPFAM" id="SSF46689">
    <property type="entry name" value="Homeodomain-like"/>
    <property type="match status" value="1"/>
</dbReference>
<protein>
    <submittedName>
        <fullName evidence="4">AraC-like DNA-binding protein</fullName>
    </submittedName>
</protein>
<dbReference type="RefSeq" id="WP_133758001.1">
    <property type="nucleotide sequence ID" value="NZ_SOBW01000008.1"/>
</dbReference>
<sequence>MNQSARDYNSQTLQNTSPKLKHLAQDINDPFVVTEYKLHTDSPRHTRFKSPQNGILFIYNLKSDINCVSASKTVDISLGTFQSIMITKDQEIELALKNDQHYHFCVIRVEDIETLGDFNEDFFSINFKVQEDNAYWYTGIPNIKLSNYITDLINLKATCNGNQLMLCGYANLIIGLKLEEFNQFINGAHRQVDLRTDEIDRIHECIQYVKENYAKQIDIDMLCLKSALSPQKLQTGFRELYGNTVTSFIKNFRLEKAEELMRTTELNVSQIVYTIGLTSRSYFSKIFREKYELSPNDYLKKFKYQII</sequence>
<keyword evidence="2" id="KW-0804">Transcription</keyword>
<evidence type="ECO:0000259" key="3">
    <source>
        <dbReference type="PROSITE" id="PS01124"/>
    </source>
</evidence>
<dbReference type="AlphaFoldDB" id="A0A4R7Q0H0"/>
<dbReference type="Pfam" id="PF12833">
    <property type="entry name" value="HTH_18"/>
    <property type="match status" value="1"/>
</dbReference>
<dbReference type="InterPro" id="IPR018060">
    <property type="entry name" value="HTH_AraC"/>
</dbReference>
<keyword evidence="1" id="KW-0805">Transcription regulation</keyword>
<keyword evidence="5" id="KW-1185">Reference proteome</keyword>
<dbReference type="PANTHER" id="PTHR47893:SF1">
    <property type="entry name" value="REGULATORY PROTEIN PCHR"/>
    <property type="match status" value="1"/>
</dbReference>
<dbReference type="InterPro" id="IPR053142">
    <property type="entry name" value="PchR_regulatory_protein"/>
</dbReference>
<dbReference type="PANTHER" id="PTHR47893">
    <property type="entry name" value="REGULATORY PROTEIN PCHR"/>
    <property type="match status" value="1"/>
</dbReference>